<dbReference type="Pfam" id="PF01556">
    <property type="entry name" value="DnaJ_C"/>
    <property type="match status" value="1"/>
</dbReference>
<dbReference type="FunFam" id="2.60.260.20:FF:000002">
    <property type="entry name" value="Dnaj homolog subfamily b member"/>
    <property type="match status" value="1"/>
</dbReference>
<dbReference type="CDD" id="cd10747">
    <property type="entry name" value="DnaJ_C"/>
    <property type="match status" value="1"/>
</dbReference>
<dbReference type="STRING" id="3916.A0A1S3TZT4"/>
<name>A0A1S3TZT4_VIGRR</name>
<proteinExistence type="predicted"/>
<dbReference type="GO" id="GO:0005829">
    <property type="term" value="C:cytosol"/>
    <property type="evidence" value="ECO:0007669"/>
    <property type="project" value="TreeGrafter"/>
</dbReference>
<dbReference type="SUPFAM" id="SSF49493">
    <property type="entry name" value="HSP40/DnaJ peptide-binding domain"/>
    <property type="match status" value="2"/>
</dbReference>
<reference evidence="4" key="2">
    <citation type="submission" date="2025-08" db="UniProtKB">
        <authorList>
            <consortium name="RefSeq"/>
        </authorList>
    </citation>
    <scope>IDENTIFICATION</scope>
    <source>
        <tissue evidence="4">Leaf</tissue>
    </source>
</reference>
<keyword evidence="3" id="KW-1185">Reference proteome</keyword>
<dbReference type="InterPro" id="IPR008971">
    <property type="entry name" value="HSP40/DnaJ_pept-bd"/>
</dbReference>
<organism evidence="3 4">
    <name type="scientific">Vigna radiata var. radiata</name>
    <name type="common">Mung bean</name>
    <name type="synonym">Phaseolus aureus</name>
    <dbReference type="NCBI Taxonomy" id="3916"/>
    <lineage>
        <taxon>Eukaryota</taxon>
        <taxon>Viridiplantae</taxon>
        <taxon>Streptophyta</taxon>
        <taxon>Embryophyta</taxon>
        <taxon>Tracheophyta</taxon>
        <taxon>Spermatophyta</taxon>
        <taxon>Magnoliopsida</taxon>
        <taxon>eudicotyledons</taxon>
        <taxon>Gunneridae</taxon>
        <taxon>Pentapetalae</taxon>
        <taxon>rosids</taxon>
        <taxon>fabids</taxon>
        <taxon>Fabales</taxon>
        <taxon>Fabaceae</taxon>
        <taxon>Papilionoideae</taxon>
        <taxon>50 kb inversion clade</taxon>
        <taxon>NPAAA clade</taxon>
        <taxon>indigoferoid/millettioid clade</taxon>
        <taxon>Phaseoleae</taxon>
        <taxon>Vigna</taxon>
    </lineage>
</organism>
<dbReference type="GeneID" id="106760346"/>
<reference evidence="3" key="1">
    <citation type="journal article" date="2014" name="Nat. Commun.">
        <title>Genome sequence of mungbean and insights into evolution within Vigna species.</title>
        <authorList>
            <person name="Kang Y.J."/>
            <person name="Kim S.K."/>
            <person name="Kim M.Y."/>
            <person name="Lestari P."/>
            <person name="Kim K.H."/>
            <person name="Ha B.K."/>
            <person name="Jun T.H."/>
            <person name="Hwang W.J."/>
            <person name="Lee T."/>
            <person name="Lee J."/>
            <person name="Shim S."/>
            <person name="Yoon M.Y."/>
            <person name="Jang Y.E."/>
            <person name="Han K.S."/>
            <person name="Taeprayoon P."/>
            <person name="Yoon N."/>
            <person name="Somta P."/>
            <person name="Tanya P."/>
            <person name="Kim K.S."/>
            <person name="Gwag J.G."/>
            <person name="Moon J.K."/>
            <person name="Lee Y.H."/>
            <person name="Park B.S."/>
            <person name="Bombarely A."/>
            <person name="Doyle J.J."/>
            <person name="Jackson S.A."/>
            <person name="Schafleitner R."/>
            <person name="Srinives P."/>
            <person name="Varshney R.K."/>
            <person name="Lee S.H."/>
        </authorList>
    </citation>
    <scope>NUCLEOTIDE SEQUENCE [LARGE SCALE GENOMIC DNA]</scope>
    <source>
        <strain evidence="3">cv. VC1973A</strain>
    </source>
</reference>
<evidence type="ECO:0000259" key="2">
    <source>
        <dbReference type="Pfam" id="PF01556"/>
    </source>
</evidence>
<dbReference type="PANTHER" id="PTHR24078:SF555">
    <property type="entry name" value="DNAJ CHAPERONE CARBOXY-TERMINAL DOMAIN PROTEIN"/>
    <property type="match status" value="1"/>
</dbReference>
<evidence type="ECO:0000256" key="1">
    <source>
        <dbReference type="ARBA" id="ARBA00023186"/>
    </source>
</evidence>
<dbReference type="PANTHER" id="PTHR24078">
    <property type="entry name" value="DNAJ HOMOLOG SUBFAMILY C MEMBER"/>
    <property type="match status" value="1"/>
</dbReference>
<dbReference type="KEGG" id="vra:106760346"/>
<dbReference type="AlphaFoldDB" id="A0A1S3TZT4"/>
<sequence length="341" mass="38125">MEAMLPLVLTRTAQMMDDVLLQVTVVADRDGGGQVGSIEDEIHCPKKPVEDGKVTNRIGCFVFNLRRNVGDHPMSSPRGCCLYRHRSSDSSCFPCIYSSSRNASRKPDQTSSKNYDFMSAASSLNRSGNLRSMPPHLNSTNASSARFNNPIMYSNSSGMLKPPPIEKKLECTLEELCYGCKKKMMITRDVLTDTGEIVREEELLTINVQPGWRKGTEIKFEGKGNERPGAYREDIVFIISEKRHELFRRDGDDLVLRVEIPLAKALSGCTILIPLLGGDHMNLKLDDIVHPGYQKIVPEQGMPISKEPGNRGNLNVTFRVVFPTHLTSNQRSEVVRILQDS</sequence>
<dbReference type="GO" id="GO:0051087">
    <property type="term" value="F:protein-folding chaperone binding"/>
    <property type="evidence" value="ECO:0007669"/>
    <property type="project" value="TreeGrafter"/>
</dbReference>
<dbReference type="RefSeq" id="XP_014499269.1">
    <property type="nucleotide sequence ID" value="XM_014643783.1"/>
</dbReference>
<dbReference type="InterPro" id="IPR002939">
    <property type="entry name" value="DnaJ_C"/>
</dbReference>
<feature type="domain" description="Chaperone DnaJ C-terminal" evidence="2">
    <location>
        <begin position="165"/>
        <end position="323"/>
    </location>
</feature>
<dbReference type="GO" id="GO:0006457">
    <property type="term" value="P:protein folding"/>
    <property type="evidence" value="ECO:0007669"/>
    <property type="project" value="InterPro"/>
</dbReference>
<dbReference type="InterPro" id="IPR051339">
    <property type="entry name" value="DnaJ_subfamily_B"/>
</dbReference>
<protein>
    <submittedName>
        <fullName evidence="4">DnaJ homolog subfamily B member 13-like</fullName>
    </submittedName>
</protein>
<keyword evidence="1" id="KW-0143">Chaperone</keyword>
<dbReference type="OrthoDB" id="550424at2759"/>
<evidence type="ECO:0000313" key="4">
    <source>
        <dbReference type="RefSeq" id="XP_014499269.1"/>
    </source>
</evidence>
<dbReference type="Gene3D" id="2.60.260.20">
    <property type="entry name" value="Urease metallochaperone UreE, N-terminal domain"/>
    <property type="match status" value="2"/>
</dbReference>
<dbReference type="FunFam" id="2.60.260.20:FF:000006">
    <property type="entry name" value="DnaJ subfamily B member 13"/>
    <property type="match status" value="1"/>
</dbReference>
<accession>A0A1S3TZT4</accession>
<dbReference type="Proteomes" id="UP000087766">
    <property type="component" value="Chromosome 5"/>
</dbReference>
<evidence type="ECO:0000313" key="3">
    <source>
        <dbReference type="Proteomes" id="UP000087766"/>
    </source>
</evidence>
<gene>
    <name evidence="4" type="primary">LOC106760346</name>
</gene>
<dbReference type="GO" id="GO:0051082">
    <property type="term" value="F:unfolded protein binding"/>
    <property type="evidence" value="ECO:0007669"/>
    <property type="project" value="InterPro"/>
</dbReference>